<reference evidence="2" key="1">
    <citation type="journal article" date="2019" name="Int. J. Syst. Evol. Microbiol.">
        <title>The Global Catalogue of Microorganisms (GCM) 10K type strain sequencing project: providing services to taxonomists for standard genome sequencing and annotation.</title>
        <authorList>
            <consortium name="The Broad Institute Genomics Platform"/>
            <consortium name="The Broad Institute Genome Sequencing Center for Infectious Disease"/>
            <person name="Wu L."/>
            <person name="Ma J."/>
        </authorList>
    </citation>
    <scope>NUCLEOTIDE SEQUENCE [LARGE SCALE GENOMIC DNA]</scope>
    <source>
        <strain evidence="2">JCM 19134</strain>
    </source>
</reference>
<dbReference type="EMBL" id="BAABLX010000029">
    <property type="protein sequence ID" value="GAA4951404.1"/>
    <property type="molecule type" value="Genomic_DNA"/>
</dbReference>
<comment type="caution">
    <text evidence="1">The sequence shown here is derived from an EMBL/GenBank/DDBJ whole genome shotgun (WGS) entry which is preliminary data.</text>
</comment>
<evidence type="ECO:0000313" key="1">
    <source>
        <dbReference type="EMBL" id="GAA4951404.1"/>
    </source>
</evidence>
<dbReference type="Proteomes" id="UP001409585">
    <property type="component" value="Unassembled WGS sequence"/>
</dbReference>
<organism evidence="1 2">
    <name type="scientific">Halioxenophilus aromaticivorans</name>
    <dbReference type="NCBI Taxonomy" id="1306992"/>
    <lineage>
        <taxon>Bacteria</taxon>
        <taxon>Pseudomonadati</taxon>
        <taxon>Pseudomonadota</taxon>
        <taxon>Gammaproteobacteria</taxon>
        <taxon>Alteromonadales</taxon>
        <taxon>Alteromonadaceae</taxon>
        <taxon>Halioxenophilus</taxon>
    </lineage>
</organism>
<evidence type="ECO:0000313" key="2">
    <source>
        <dbReference type="Proteomes" id="UP001409585"/>
    </source>
</evidence>
<accession>A0AAV3U6B8</accession>
<protein>
    <submittedName>
        <fullName evidence="1">Uncharacterized protein</fullName>
    </submittedName>
</protein>
<name>A0AAV3U6B8_9ALTE</name>
<sequence>MPAKSCLEANQLVFVNRRRGNDRRLEQDRCKDLNMDLFHRKRRKSTDRRSTNRTLAEDYMAFSEKHHPSLETFITPN</sequence>
<gene>
    <name evidence="1" type="ORF">GCM10025791_34870</name>
</gene>
<dbReference type="RefSeq" id="WP_345425382.1">
    <property type="nucleotide sequence ID" value="NZ_AP031496.1"/>
</dbReference>
<dbReference type="AlphaFoldDB" id="A0AAV3U6B8"/>
<proteinExistence type="predicted"/>
<keyword evidence="2" id="KW-1185">Reference proteome</keyword>